<feature type="region of interest" description="Disordered" evidence="4">
    <location>
        <begin position="1"/>
        <end position="57"/>
    </location>
</feature>
<evidence type="ECO:0000256" key="3">
    <source>
        <dbReference type="ARBA" id="ARBA00023054"/>
    </source>
</evidence>
<feature type="compositionally biased region" description="Acidic residues" evidence="4">
    <location>
        <begin position="139"/>
        <end position="150"/>
    </location>
</feature>
<dbReference type="Pfam" id="PF15554">
    <property type="entry name" value="FSIP1"/>
    <property type="match status" value="1"/>
</dbReference>
<comment type="similarity">
    <text evidence="1">Belongs to the FSIP1 family.</text>
</comment>
<feature type="region of interest" description="Disordered" evidence="4">
    <location>
        <begin position="433"/>
        <end position="477"/>
    </location>
</feature>
<evidence type="ECO:0000313" key="5">
    <source>
        <dbReference type="EMBL" id="KAK2879243.1"/>
    </source>
</evidence>
<feature type="compositionally biased region" description="Basic and acidic residues" evidence="4">
    <location>
        <begin position="467"/>
        <end position="477"/>
    </location>
</feature>
<evidence type="ECO:0000256" key="4">
    <source>
        <dbReference type="SAM" id="MobiDB-lite"/>
    </source>
</evidence>
<feature type="compositionally biased region" description="Polar residues" evidence="4">
    <location>
        <begin position="437"/>
        <end position="447"/>
    </location>
</feature>
<evidence type="ECO:0000313" key="6">
    <source>
        <dbReference type="Proteomes" id="UP001187343"/>
    </source>
</evidence>
<proteinExistence type="inferred from homology"/>
<keyword evidence="6" id="KW-1185">Reference proteome</keyword>
<reference evidence="5" key="1">
    <citation type="submission" date="2023-08" db="EMBL/GenBank/DDBJ databases">
        <title>Chromosome-level Genome Assembly of mud carp (Cirrhinus molitorella).</title>
        <authorList>
            <person name="Liu H."/>
        </authorList>
    </citation>
    <scope>NUCLEOTIDE SEQUENCE</scope>
    <source>
        <strain evidence="5">Prfri</strain>
        <tissue evidence="5">Muscle</tissue>
    </source>
</reference>
<dbReference type="PANTHER" id="PTHR22012:SF2">
    <property type="entry name" value="FIBROUS SHEATH-INTERACTING PROTEIN 1"/>
    <property type="match status" value="1"/>
</dbReference>
<feature type="compositionally biased region" description="Basic and acidic residues" evidence="4">
    <location>
        <begin position="118"/>
        <end position="133"/>
    </location>
</feature>
<organism evidence="5 6">
    <name type="scientific">Cirrhinus molitorella</name>
    <name type="common">mud carp</name>
    <dbReference type="NCBI Taxonomy" id="172907"/>
    <lineage>
        <taxon>Eukaryota</taxon>
        <taxon>Metazoa</taxon>
        <taxon>Chordata</taxon>
        <taxon>Craniata</taxon>
        <taxon>Vertebrata</taxon>
        <taxon>Euteleostomi</taxon>
        <taxon>Actinopterygii</taxon>
        <taxon>Neopterygii</taxon>
        <taxon>Teleostei</taxon>
        <taxon>Ostariophysi</taxon>
        <taxon>Cypriniformes</taxon>
        <taxon>Cyprinidae</taxon>
        <taxon>Labeoninae</taxon>
        <taxon>Labeonini</taxon>
        <taxon>Cirrhinus</taxon>
    </lineage>
</organism>
<name>A0AA88PB33_9TELE</name>
<dbReference type="AlphaFoldDB" id="A0AA88PB33"/>
<feature type="region of interest" description="Disordered" evidence="4">
    <location>
        <begin position="116"/>
        <end position="152"/>
    </location>
</feature>
<gene>
    <name evidence="5" type="ORF">Q8A67_020034</name>
</gene>
<keyword evidence="3" id="KW-0175">Coiled coil</keyword>
<dbReference type="EMBL" id="JAUYZG010000019">
    <property type="protein sequence ID" value="KAK2879243.1"/>
    <property type="molecule type" value="Genomic_DNA"/>
</dbReference>
<dbReference type="InterPro" id="IPR026246">
    <property type="entry name" value="Fsip1"/>
</dbReference>
<evidence type="ECO:0000256" key="2">
    <source>
        <dbReference type="ARBA" id="ARBA00019480"/>
    </source>
</evidence>
<protein>
    <recommendedName>
        <fullName evidence="2">Fibrous sheath-interacting protein 1</fullName>
    </recommendedName>
</protein>
<feature type="region of interest" description="Disordered" evidence="4">
    <location>
        <begin position="317"/>
        <end position="346"/>
    </location>
</feature>
<dbReference type="PRINTS" id="PR02075">
    <property type="entry name" value="FIBSHEATHIP1"/>
</dbReference>
<dbReference type="Proteomes" id="UP001187343">
    <property type="component" value="Unassembled WGS sequence"/>
</dbReference>
<sequence>MEVSAGDVCRSGASDESPRTLELISPDLTALTDLEGFPEKNSSCPADQGQQHHHHLSSADISNHQGLIMNHMMNEMSVDRMDITKGFLDDISRPASSEIRRQSRDCPRSLEVLSPDVTHSEQVHSSAHERTDLTAENCSDQEESNEENEDPELRKAIKKMKRLDQILALKASAEREVKQRGKEQHQRLWQELQAVSLRMSSNEMENTRRFMALTPNNYQDCDEVEFIPVFETEVLHLKNDMNSRHEMEEDAGQTEVGQQVMEDQLADGRQRGAARSKRRQDFVKRNIELAGASGNSFLLTQQEKERIEELLKDLEEEPDDCDLLNEPQVVSRSPSVGEGFSPEPSELRSLHHIDSRLQLLLPVQDFLSVWSPSQESLQENSGDTERQRRDDERRLLEIQQQLQLLEENKPSGSVHLSDDELRNLLLECEEEMIRSPAGSSSESSLKTISAPDASPCLSGSDLHGTPRHSENDTKKEA</sequence>
<dbReference type="PANTHER" id="PTHR22012">
    <property type="entry name" value="FIBROUS SHEATH INTERACTING PROTEIN 1"/>
    <property type="match status" value="1"/>
</dbReference>
<accession>A0AA88PB33</accession>
<comment type="caution">
    <text evidence="5">The sequence shown here is derived from an EMBL/GenBank/DDBJ whole genome shotgun (WGS) entry which is preliminary data.</text>
</comment>
<feature type="compositionally biased region" description="Polar residues" evidence="4">
    <location>
        <begin position="40"/>
        <end position="49"/>
    </location>
</feature>
<evidence type="ECO:0000256" key="1">
    <source>
        <dbReference type="ARBA" id="ARBA00010495"/>
    </source>
</evidence>